<dbReference type="AlphaFoldDB" id="A0A7G7CR16"/>
<evidence type="ECO:0000256" key="2">
    <source>
        <dbReference type="ARBA" id="ARBA00008873"/>
    </source>
</evidence>
<protein>
    <submittedName>
        <fullName evidence="11">Cation transporter</fullName>
    </submittedName>
</protein>
<dbReference type="Pfam" id="PF16916">
    <property type="entry name" value="ZT_dimer"/>
    <property type="match status" value="1"/>
</dbReference>
<dbReference type="InterPro" id="IPR002524">
    <property type="entry name" value="Cation_efflux"/>
</dbReference>
<evidence type="ECO:0000256" key="6">
    <source>
        <dbReference type="ARBA" id="ARBA00023065"/>
    </source>
</evidence>
<dbReference type="GO" id="GO:0005886">
    <property type="term" value="C:plasma membrane"/>
    <property type="evidence" value="ECO:0007669"/>
    <property type="project" value="TreeGrafter"/>
</dbReference>
<feature type="transmembrane region" description="Helical" evidence="8">
    <location>
        <begin position="21"/>
        <end position="45"/>
    </location>
</feature>
<feature type="domain" description="Cation efflux protein transmembrane" evidence="9">
    <location>
        <begin position="21"/>
        <end position="213"/>
    </location>
</feature>
<evidence type="ECO:0000313" key="11">
    <source>
        <dbReference type="EMBL" id="QNE90032.1"/>
    </source>
</evidence>
<evidence type="ECO:0000256" key="8">
    <source>
        <dbReference type="SAM" id="Phobius"/>
    </source>
</evidence>
<keyword evidence="4 8" id="KW-0812">Transmembrane</keyword>
<feature type="transmembrane region" description="Helical" evidence="8">
    <location>
        <begin position="187"/>
        <end position="205"/>
    </location>
</feature>
<feature type="transmembrane region" description="Helical" evidence="8">
    <location>
        <begin position="123"/>
        <end position="144"/>
    </location>
</feature>
<proteinExistence type="inferred from homology"/>
<evidence type="ECO:0000256" key="7">
    <source>
        <dbReference type="ARBA" id="ARBA00023136"/>
    </source>
</evidence>
<comment type="subcellular location">
    <subcellularLocation>
        <location evidence="1">Membrane</location>
        <topology evidence="1">Multi-pass membrane protein</topology>
    </subcellularLocation>
</comment>
<organism evidence="11 12">
    <name type="scientific">Corynebacterium incognita</name>
    <dbReference type="NCBI Taxonomy" id="2754725"/>
    <lineage>
        <taxon>Bacteria</taxon>
        <taxon>Bacillati</taxon>
        <taxon>Actinomycetota</taxon>
        <taxon>Actinomycetes</taxon>
        <taxon>Mycobacteriales</taxon>
        <taxon>Corynebacteriaceae</taxon>
        <taxon>Corynebacterium</taxon>
    </lineage>
</organism>
<sequence length="303" mass="32035">MHDHSHQPGTHSHAPSATRALFLVLGVTAVIFIAQVIGGLVSGSLALVSDAMHMLSDSTGLLLALIAVLVGRRRADHKATFGYRRVEVIAATVNGVVVTGIAVWIAVRALTRLGGDAPHIDTGIMLVVATVGLVANAVSALILTRHQHDSLNLRGAYLHVLSDLLGSVAVIVAGLIIRFTGWVPADTIASLIIAGLVLPRALALVRDSLRVLLNNSPAGIDAREVEDALNGLEHVDSVHDLHLWSIDGSTPLATCHLVSACPASHNGVLLDAAQARLRDFGIEHSTIQIEETTHQAHEDYCRD</sequence>
<dbReference type="Pfam" id="PF01545">
    <property type="entry name" value="Cation_efflux"/>
    <property type="match status" value="1"/>
</dbReference>
<gene>
    <name evidence="11" type="ORF">H0194_03145</name>
</gene>
<evidence type="ECO:0000259" key="10">
    <source>
        <dbReference type="Pfam" id="PF16916"/>
    </source>
</evidence>
<keyword evidence="12" id="KW-1185">Reference proteome</keyword>
<dbReference type="InterPro" id="IPR050681">
    <property type="entry name" value="CDF/SLC30A"/>
</dbReference>
<keyword evidence="3" id="KW-0813">Transport</keyword>
<feature type="transmembrane region" description="Helical" evidence="8">
    <location>
        <begin position="51"/>
        <end position="70"/>
    </location>
</feature>
<comment type="similarity">
    <text evidence="2">Belongs to the cation diffusion facilitator (CDF) transporter (TC 2.A.4) family. SLC30A subfamily.</text>
</comment>
<dbReference type="InterPro" id="IPR027469">
    <property type="entry name" value="Cation_efflux_TMD_sf"/>
</dbReference>
<dbReference type="SUPFAM" id="SSF161111">
    <property type="entry name" value="Cation efflux protein transmembrane domain-like"/>
    <property type="match status" value="1"/>
</dbReference>
<dbReference type="EMBL" id="CP059404">
    <property type="protein sequence ID" value="QNE90032.1"/>
    <property type="molecule type" value="Genomic_DNA"/>
</dbReference>
<evidence type="ECO:0000256" key="1">
    <source>
        <dbReference type="ARBA" id="ARBA00004141"/>
    </source>
</evidence>
<keyword evidence="7 8" id="KW-0472">Membrane</keyword>
<reference evidence="11 12" key="1">
    <citation type="submission" date="2020-07" db="EMBL/GenBank/DDBJ databases">
        <title>Complete genome and description of Corynebacterium incognita strain Marseille-Q3630 sp. nov.</title>
        <authorList>
            <person name="Boxberger M."/>
        </authorList>
    </citation>
    <scope>NUCLEOTIDE SEQUENCE [LARGE SCALE GENOMIC DNA]</scope>
    <source>
        <strain evidence="11 12">Marseille-Q3630</strain>
    </source>
</reference>
<dbReference type="InterPro" id="IPR058533">
    <property type="entry name" value="Cation_efflux_TM"/>
</dbReference>
<dbReference type="RefSeq" id="WP_185176406.1">
    <property type="nucleotide sequence ID" value="NZ_CP059404.1"/>
</dbReference>
<feature type="domain" description="Cation efflux protein cytoplasmic" evidence="10">
    <location>
        <begin position="219"/>
        <end position="291"/>
    </location>
</feature>
<dbReference type="PANTHER" id="PTHR11562:SF17">
    <property type="entry name" value="RE54080P-RELATED"/>
    <property type="match status" value="1"/>
</dbReference>
<evidence type="ECO:0000259" key="9">
    <source>
        <dbReference type="Pfam" id="PF01545"/>
    </source>
</evidence>
<dbReference type="KEGG" id="cik:H0194_03145"/>
<evidence type="ECO:0000256" key="5">
    <source>
        <dbReference type="ARBA" id="ARBA00022989"/>
    </source>
</evidence>
<dbReference type="Proteomes" id="UP000515743">
    <property type="component" value="Chromosome"/>
</dbReference>
<evidence type="ECO:0000313" key="12">
    <source>
        <dbReference type="Proteomes" id="UP000515743"/>
    </source>
</evidence>
<feature type="transmembrane region" description="Helical" evidence="8">
    <location>
        <begin position="91"/>
        <end position="111"/>
    </location>
</feature>
<dbReference type="GO" id="GO:0005385">
    <property type="term" value="F:zinc ion transmembrane transporter activity"/>
    <property type="evidence" value="ECO:0007669"/>
    <property type="project" value="TreeGrafter"/>
</dbReference>
<accession>A0A7G7CR16</accession>
<name>A0A7G7CR16_9CORY</name>
<keyword evidence="5 8" id="KW-1133">Transmembrane helix</keyword>
<keyword evidence="6" id="KW-0406">Ion transport</keyword>
<evidence type="ECO:0000256" key="4">
    <source>
        <dbReference type="ARBA" id="ARBA00022692"/>
    </source>
</evidence>
<feature type="transmembrane region" description="Helical" evidence="8">
    <location>
        <begin position="156"/>
        <end position="181"/>
    </location>
</feature>
<dbReference type="NCBIfam" id="TIGR01297">
    <property type="entry name" value="CDF"/>
    <property type="match status" value="1"/>
</dbReference>
<evidence type="ECO:0000256" key="3">
    <source>
        <dbReference type="ARBA" id="ARBA00022448"/>
    </source>
</evidence>
<dbReference type="PANTHER" id="PTHR11562">
    <property type="entry name" value="CATION EFFLUX PROTEIN/ ZINC TRANSPORTER"/>
    <property type="match status" value="1"/>
</dbReference>
<dbReference type="Gene3D" id="1.20.1510.10">
    <property type="entry name" value="Cation efflux protein transmembrane domain"/>
    <property type="match status" value="1"/>
</dbReference>
<dbReference type="InterPro" id="IPR027470">
    <property type="entry name" value="Cation_efflux_CTD"/>
</dbReference>